<dbReference type="AlphaFoldDB" id="A0AAE0FQL4"/>
<proteinExistence type="predicted"/>
<evidence type="ECO:0000313" key="2">
    <source>
        <dbReference type="Proteomes" id="UP001190700"/>
    </source>
</evidence>
<evidence type="ECO:0008006" key="3">
    <source>
        <dbReference type="Google" id="ProtNLM"/>
    </source>
</evidence>
<dbReference type="InterPro" id="IPR015424">
    <property type="entry name" value="PyrdxlP-dep_Trfase"/>
</dbReference>
<dbReference type="InterPro" id="IPR015422">
    <property type="entry name" value="PyrdxlP-dep_Trfase_small"/>
</dbReference>
<dbReference type="SUPFAM" id="SSF53383">
    <property type="entry name" value="PLP-dependent transferases"/>
    <property type="match status" value="1"/>
</dbReference>
<keyword evidence="2" id="KW-1185">Reference proteome</keyword>
<evidence type="ECO:0000313" key="1">
    <source>
        <dbReference type="EMBL" id="KAK3263865.1"/>
    </source>
</evidence>
<accession>A0AAE0FQL4</accession>
<protein>
    <recommendedName>
        <fullName evidence="3">Aminotransferase class I/classII domain-containing protein</fullName>
    </recommendedName>
</protein>
<organism evidence="1 2">
    <name type="scientific">Cymbomonas tetramitiformis</name>
    <dbReference type="NCBI Taxonomy" id="36881"/>
    <lineage>
        <taxon>Eukaryota</taxon>
        <taxon>Viridiplantae</taxon>
        <taxon>Chlorophyta</taxon>
        <taxon>Pyramimonadophyceae</taxon>
        <taxon>Pyramimonadales</taxon>
        <taxon>Pyramimonadaceae</taxon>
        <taxon>Cymbomonas</taxon>
    </lineage>
</organism>
<dbReference type="Proteomes" id="UP001190700">
    <property type="component" value="Unassembled WGS sequence"/>
</dbReference>
<dbReference type="Gene3D" id="3.90.1150.10">
    <property type="entry name" value="Aspartate Aminotransferase, domain 1"/>
    <property type="match status" value="1"/>
</dbReference>
<name>A0AAE0FQL4_9CHLO</name>
<reference evidence="1 2" key="1">
    <citation type="journal article" date="2015" name="Genome Biol. Evol.">
        <title>Comparative Genomics of a Bacterivorous Green Alga Reveals Evolutionary Causalities and Consequences of Phago-Mixotrophic Mode of Nutrition.</title>
        <authorList>
            <person name="Burns J.A."/>
            <person name="Paasch A."/>
            <person name="Narechania A."/>
            <person name="Kim E."/>
        </authorList>
    </citation>
    <scope>NUCLEOTIDE SEQUENCE [LARGE SCALE GENOMIC DNA]</scope>
    <source>
        <strain evidence="1 2">PLY_AMNH</strain>
    </source>
</reference>
<sequence>MQVDVEEGGAEMREFICRAEPRAGTVAFPALRAVCSPGLGRNFSSSDFCMHLAETQGIILLPEEALGAEGASANHFRIGFGKSTLMEGLARFSGVIDRLGPNLGQLATVP</sequence>
<gene>
    <name evidence="1" type="ORF">CYMTET_27360</name>
</gene>
<dbReference type="EMBL" id="LGRX02014984">
    <property type="protein sequence ID" value="KAK3263865.1"/>
    <property type="molecule type" value="Genomic_DNA"/>
</dbReference>
<comment type="caution">
    <text evidence="1">The sequence shown here is derived from an EMBL/GenBank/DDBJ whole genome shotgun (WGS) entry which is preliminary data.</text>
</comment>